<name>A0A2N6K0C8_FISMU</name>
<comment type="caution">
    <text evidence="1">The sequence shown here is derived from an EMBL/GenBank/DDBJ whole genome shotgun (WGS) entry which is preliminary data.</text>
</comment>
<gene>
    <name evidence="1" type="ORF">CEN44_17450</name>
</gene>
<proteinExistence type="predicted"/>
<organism evidence="1 2">
    <name type="scientific">Fischerella muscicola CCMEE 5323</name>
    <dbReference type="NCBI Taxonomy" id="2019572"/>
    <lineage>
        <taxon>Bacteria</taxon>
        <taxon>Bacillati</taxon>
        <taxon>Cyanobacteriota</taxon>
        <taxon>Cyanophyceae</taxon>
        <taxon>Nostocales</taxon>
        <taxon>Hapalosiphonaceae</taxon>
        <taxon>Fischerella</taxon>
    </lineage>
</organism>
<evidence type="ECO:0000313" key="2">
    <source>
        <dbReference type="Proteomes" id="UP000235036"/>
    </source>
</evidence>
<dbReference type="Proteomes" id="UP000235036">
    <property type="component" value="Unassembled WGS sequence"/>
</dbReference>
<protein>
    <submittedName>
        <fullName evidence="1">Uncharacterized protein</fullName>
    </submittedName>
</protein>
<sequence length="59" mass="6827">MKTGRLNLRLSENRLNKLRLYAQNKEKTLTQLIEDWIDRLPSQKFGDSSSTPLPDQPNG</sequence>
<dbReference type="EMBL" id="NRQW01000403">
    <property type="protein sequence ID" value="PLZ87466.1"/>
    <property type="molecule type" value="Genomic_DNA"/>
</dbReference>
<reference evidence="1 2" key="1">
    <citation type="submission" date="2017-08" db="EMBL/GenBank/DDBJ databases">
        <title>Genomes of Fischerella (Mastigocladus) sp. strains.</title>
        <authorList>
            <person name="Miller S.R."/>
        </authorList>
    </citation>
    <scope>NUCLEOTIDE SEQUENCE [LARGE SCALE GENOMIC DNA]</scope>
    <source>
        <strain evidence="1 2">CCMEE 5323</strain>
    </source>
</reference>
<dbReference type="AlphaFoldDB" id="A0A2N6K0C8"/>
<evidence type="ECO:0000313" key="1">
    <source>
        <dbReference type="EMBL" id="PLZ87466.1"/>
    </source>
</evidence>
<accession>A0A2N6K0C8</accession>
<keyword evidence="2" id="KW-1185">Reference proteome</keyword>